<keyword evidence="5" id="KW-0418">Kinase</keyword>
<dbReference type="PANTHER" id="PTHR43895">
    <property type="entry name" value="CALCIUM/CALMODULIN-DEPENDENT PROTEIN KINASE KINASE-RELATED"/>
    <property type="match status" value="1"/>
</dbReference>
<dbReference type="Gene3D" id="1.10.510.10">
    <property type="entry name" value="Transferase(Phosphotransferase) domain 1"/>
    <property type="match status" value="1"/>
</dbReference>
<accession>A0A2K0U7C8</accession>
<comment type="caution">
    <text evidence="10">The sequence shown here is derived from an EMBL/GenBank/DDBJ whole genome shotgun (WGS) entry which is preliminary data.</text>
</comment>
<dbReference type="Pfam" id="PF00069">
    <property type="entry name" value="Pkinase"/>
    <property type="match status" value="1"/>
</dbReference>
<evidence type="ECO:0000256" key="2">
    <source>
        <dbReference type="ARBA" id="ARBA00022527"/>
    </source>
</evidence>
<evidence type="ECO:0000256" key="1">
    <source>
        <dbReference type="ARBA" id="ARBA00012513"/>
    </source>
</evidence>
<dbReference type="PROSITE" id="PS50011">
    <property type="entry name" value="PROTEIN_KINASE_DOM"/>
    <property type="match status" value="1"/>
</dbReference>
<evidence type="ECO:0000256" key="4">
    <source>
        <dbReference type="ARBA" id="ARBA00022741"/>
    </source>
</evidence>
<evidence type="ECO:0000313" key="10">
    <source>
        <dbReference type="EMBL" id="PNP53682.1"/>
    </source>
</evidence>
<organism evidence="10 11">
    <name type="scientific">Trichoderma harzianum</name>
    <name type="common">Hypocrea lixii</name>
    <dbReference type="NCBI Taxonomy" id="5544"/>
    <lineage>
        <taxon>Eukaryota</taxon>
        <taxon>Fungi</taxon>
        <taxon>Dikarya</taxon>
        <taxon>Ascomycota</taxon>
        <taxon>Pezizomycotina</taxon>
        <taxon>Sordariomycetes</taxon>
        <taxon>Hypocreomycetidae</taxon>
        <taxon>Hypocreales</taxon>
        <taxon>Hypocreaceae</taxon>
        <taxon>Trichoderma</taxon>
    </lineage>
</organism>
<gene>
    <name evidence="10" type="ORF">THARTR1_05806</name>
</gene>
<dbReference type="InterPro" id="IPR000719">
    <property type="entry name" value="Prot_kinase_dom"/>
</dbReference>
<keyword evidence="2" id="KW-0723">Serine/threonine-protein kinase</keyword>
<evidence type="ECO:0000256" key="6">
    <source>
        <dbReference type="ARBA" id="ARBA00022840"/>
    </source>
</evidence>
<feature type="domain" description="Protein kinase" evidence="9">
    <location>
        <begin position="216"/>
        <end position="522"/>
    </location>
</feature>
<dbReference type="SMART" id="SM00220">
    <property type="entry name" value="S_TKc"/>
    <property type="match status" value="1"/>
</dbReference>
<comment type="catalytic activity">
    <reaction evidence="7">
        <text>L-threonyl-[protein] + ATP = O-phospho-L-threonyl-[protein] + ADP + H(+)</text>
        <dbReference type="Rhea" id="RHEA:46608"/>
        <dbReference type="Rhea" id="RHEA-COMP:11060"/>
        <dbReference type="Rhea" id="RHEA-COMP:11605"/>
        <dbReference type="ChEBI" id="CHEBI:15378"/>
        <dbReference type="ChEBI" id="CHEBI:30013"/>
        <dbReference type="ChEBI" id="CHEBI:30616"/>
        <dbReference type="ChEBI" id="CHEBI:61977"/>
        <dbReference type="ChEBI" id="CHEBI:456216"/>
        <dbReference type="EC" id="2.7.11.1"/>
    </reaction>
</comment>
<evidence type="ECO:0000256" key="5">
    <source>
        <dbReference type="ARBA" id="ARBA00022777"/>
    </source>
</evidence>
<dbReference type="InterPro" id="IPR011009">
    <property type="entry name" value="Kinase-like_dom_sf"/>
</dbReference>
<reference evidence="10 11" key="1">
    <citation type="submission" date="2017-02" db="EMBL/GenBank/DDBJ databases">
        <title>Genomes of Trichoderma spp. with biocontrol activity.</title>
        <authorList>
            <person name="Gardiner D."/>
            <person name="Kazan K."/>
            <person name="Vos C."/>
            <person name="Harvey P."/>
        </authorList>
    </citation>
    <scope>NUCLEOTIDE SEQUENCE [LARGE SCALE GENOMIC DNA]</scope>
    <source>
        <strain evidence="10 11">Tr1</strain>
    </source>
</reference>
<dbReference type="GO" id="GO:0007165">
    <property type="term" value="P:signal transduction"/>
    <property type="evidence" value="ECO:0007669"/>
    <property type="project" value="TreeGrafter"/>
</dbReference>
<keyword evidence="3" id="KW-0808">Transferase</keyword>
<evidence type="ECO:0000256" key="3">
    <source>
        <dbReference type="ARBA" id="ARBA00022679"/>
    </source>
</evidence>
<dbReference type="GO" id="GO:0004674">
    <property type="term" value="F:protein serine/threonine kinase activity"/>
    <property type="evidence" value="ECO:0007669"/>
    <property type="project" value="UniProtKB-KW"/>
</dbReference>
<dbReference type="EC" id="2.7.11.1" evidence="1"/>
<dbReference type="Proteomes" id="UP000236290">
    <property type="component" value="Unassembled WGS sequence"/>
</dbReference>
<dbReference type="EMBL" id="MTYI01000074">
    <property type="protein sequence ID" value="PNP53682.1"/>
    <property type="molecule type" value="Genomic_DNA"/>
</dbReference>
<dbReference type="AlphaFoldDB" id="A0A2K0U7C8"/>
<dbReference type="OrthoDB" id="5979581at2759"/>
<protein>
    <recommendedName>
        <fullName evidence="1">non-specific serine/threonine protein kinase</fullName>
        <ecNumber evidence="1">2.7.11.1</ecNumber>
    </recommendedName>
</protein>
<keyword evidence="6" id="KW-0067">ATP-binding</keyword>
<evidence type="ECO:0000313" key="11">
    <source>
        <dbReference type="Proteomes" id="UP000236290"/>
    </source>
</evidence>
<proteinExistence type="predicted"/>
<evidence type="ECO:0000256" key="7">
    <source>
        <dbReference type="ARBA" id="ARBA00047899"/>
    </source>
</evidence>
<dbReference type="PANTHER" id="PTHR43895:SF32">
    <property type="entry name" value="SERINE_THREONINE-PROTEIN KINASE CHK1"/>
    <property type="match status" value="1"/>
</dbReference>
<sequence>MATATNVSSGDIPFATFSAANDAAILLLELIQATASPPNLVNDGKSIGFQICLPSLTNTPHLEGSDTGSETSFNADLTPNPFEWEIGAGTTPAMVGKGLGRRNPPILLCPPGETPGSKAVRKYIKDVHASLFIHSKSGVLMLKALCDRPIIYERGDMYGNDLKLGLDEWGQGMTCVLRRERNYINIGQYCFLLKFATQTRETYRSFTAHMNENLKSEYHGLVPSSLFNFIPMASPYNKREWDVWLHRQIPTTDITAGVNIHTGHPVAIKTIRNRDIIHARQHIVRQLQMALQSNGRQESGILGIIDVWCDHQTSPCLFDVHDRDLLATCSHTHYSMPLASYNFLDIPWSKLRSEMRLFYFHQTLLGLAEIHEQDLAHGNIRPGSLLILSDATHKFHLNAKTLVTQKAVISLSMSQVEKKMFDATRICVAPEVWQNQEATRDLDKTKLDIWALASSWLYAFAKPNYNKIATENDHRWLQNQVDRTFRSNPDLVLFGSLLRKMLAWEPRERPTVAEALASDAWQLVWAEKEKEKGKKEQKRKAKMQLDGAKRVRVLSPGEEDYKIFES</sequence>
<evidence type="ECO:0000259" key="9">
    <source>
        <dbReference type="PROSITE" id="PS50011"/>
    </source>
</evidence>
<keyword evidence="4" id="KW-0547">Nucleotide-binding</keyword>
<dbReference type="GO" id="GO:0005524">
    <property type="term" value="F:ATP binding"/>
    <property type="evidence" value="ECO:0007669"/>
    <property type="project" value="UniProtKB-KW"/>
</dbReference>
<dbReference type="SUPFAM" id="SSF56112">
    <property type="entry name" value="Protein kinase-like (PK-like)"/>
    <property type="match status" value="1"/>
</dbReference>
<name>A0A2K0U7C8_TRIHA</name>
<evidence type="ECO:0000256" key="8">
    <source>
        <dbReference type="ARBA" id="ARBA00048679"/>
    </source>
</evidence>
<comment type="catalytic activity">
    <reaction evidence="8">
        <text>L-seryl-[protein] + ATP = O-phospho-L-seryl-[protein] + ADP + H(+)</text>
        <dbReference type="Rhea" id="RHEA:17989"/>
        <dbReference type="Rhea" id="RHEA-COMP:9863"/>
        <dbReference type="Rhea" id="RHEA-COMP:11604"/>
        <dbReference type="ChEBI" id="CHEBI:15378"/>
        <dbReference type="ChEBI" id="CHEBI:29999"/>
        <dbReference type="ChEBI" id="CHEBI:30616"/>
        <dbReference type="ChEBI" id="CHEBI:83421"/>
        <dbReference type="ChEBI" id="CHEBI:456216"/>
        <dbReference type="EC" id="2.7.11.1"/>
    </reaction>
</comment>